<proteinExistence type="predicted"/>
<evidence type="ECO:0000256" key="1">
    <source>
        <dbReference type="SAM" id="SignalP"/>
    </source>
</evidence>
<dbReference type="Proteomes" id="UP000004947">
    <property type="component" value="Unassembled WGS sequence"/>
</dbReference>
<dbReference type="InterPro" id="IPR051043">
    <property type="entry name" value="Sulfatase_Mod_Factor_Kinase"/>
</dbReference>
<dbReference type="InterPro" id="IPR005532">
    <property type="entry name" value="SUMF_dom"/>
</dbReference>
<reference evidence="3 4" key="1">
    <citation type="journal article" date="2010" name="J. Bacteriol.">
        <title>Genome sequence of Lentisphaera araneosa HTCC2155T, the type species of the order Lentisphaerales in the phylum Lentisphaerae.</title>
        <authorList>
            <person name="Thrash J.C."/>
            <person name="Cho J.C."/>
            <person name="Vergin K.L."/>
            <person name="Morris R.M."/>
            <person name="Giovannoni S.J."/>
        </authorList>
    </citation>
    <scope>NUCLEOTIDE SEQUENCE [LARGE SCALE GENOMIC DNA]</scope>
    <source>
        <strain evidence="3 4">HTCC2155</strain>
    </source>
</reference>
<dbReference type="Pfam" id="PF03781">
    <property type="entry name" value="FGE-sulfatase"/>
    <property type="match status" value="1"/>
</dbReference>
<accession>A6DT74</accession>
<dbReference type="Gene3D" id="3.90.1580.10">
    <property type="entry name" value="paralog of FGE (formylglycine-generating enzyme)"/>
    <property type="match status" value="1"/>
</dbReference>
<comment type="caution">
    <text evidence="3">The sequence shown here is derived from an EMBL/GenBank/DDBJ whole genome shotgun (WGS) entry which is preliminary data.</text>
</comment>
<organism evidence="3 4">
    <name type="scientific">Lentisphaera araneosa HTCC2155</name>
    <dbReference type="NCBI Taxonomy" id="313628"/>
    <lineage>
        <taxon>Bacteria</taxon>
        <taxon>Pseudomonadati</taxon>
        <taxon>Lentisphaerota</taxon>
        <taxon>Lentisphaeria</taxon>
        <taxon>Lentisphaerales</taxon>
        <taxon>Lentisphaeraceae</taxon>
        <taxon>Lentisphaera</taxon>
    </lineage>
</organism>
<dbReference type="AlphaFoldDB" id="A6DT74"/>
<evidence type="ECO:0000313" key="3">
    <source>
        <dbReference type="EMBL" id="EDM25147.1"/>
    </source>
</evidence>
<feature type="chain" id="PRO_5002691440" description="Sulfatase-modifying factor enzyme-like domain-containing protein" evidence="1">
    <location>
        <begin position="22"/>
        <end position="261"/>
    </location>
</feature>
<dbReference type="SUPFAM" id="SSF56436">
    <property type="entry name" value="C-type lectin-like"/>
    <property type="match status" value="1"/>
</dbReference>
<dbReference type="PANTHER" id="PTHR23150">
    <property type="entry name" value="SULFATASE MODIFYING FACTOR 1, 2"/>
    <property type="match status" value="1"/>
</dbReference>
<gene>
    <name evidence="3" type="ORF">LNTAR_24516</name>
</gene>
<sequence length="261" mass="30099">MKRVIIIFVFISLFFSCTSLQQPDLQLASMEFKHIPKGEFDMGTAKGSSDQQPVREITISQDFWLAKFEFTQAQWLGYMNKSIQEQRDLANPDWSLRGVGPHHPIYYVSWNECQELIAKLNRYYAKEIPSGYKIALPTEAQWEYACQANYSPKPLMDLSTIAWFDGNSDEQAHPVGKKNANRWGLHDMYGNVWEWCSDRYDHYDANELIDPKGPETGKVRSSRGASWHEGAGDCYSAKRDWYSADGRLYNLGFRLAIVPKD</sequence>
<evidence type="ECO:0000259" key="2">
    <source>
        <dbReference type="Pfam" id="PF03781"/>
    </source>
</evidence>
<keyword evidence="4" id="KW-1185">Reference proteome</keyword>
<dbReference type="OrthoDB" id="9768004at2"/>
<feature type="signal peptide" evidence="1">
    <location>
        <begin position="1"/>
        <end position="21"/>
    </location>
</feature>
<dbReference type="PANTHER" id="PTHR23150:SF19">
    <property type="entry name" value="FORMYLGLYCINE-GENERATING ENZYME"/>
    <property type="match status" value="1"/>
</dbReference>
<dbReference type="eggNOG" id="COG1262">
    <property type="taxonomic scope" value="Bacteria"/>
</dbReference>
<dbReference type="PROSITE" id="PS51257">
    <property type="entry name" value="PROKAR_LIPOPROTEIN"/>
    <property type="match status" value="1"/>
</dbReference>
<feature type="domain" description="Sulfatase-modifying factor enzyme-like" evidence="2">
    <location>
        <begin position="35"/>
        <end position="256"/>
    </location>
</feature>
<dbReference type="InterPro" id="IPR016187">
    <property type="entry name" value="CTDL_fold"/>
</dbReference>
<dbReference type="EMBL" id="ABCK01000035">
    <property type="protein sequence ID" value="EDM25147.1"/>
    <property type="molecule type" value="Genomic_DNA"/>
</dbReference>
<dbReference type="GO" id="GO:0120147">
    <property type="term" value="F:formylglycine-generating oxidase activity"/>
    <property type="evidence" value="ECO:0007669"/>
    <property type="project" value="TreeGrafter"/>
</dbReference>
<name>A6DT74_9BACT</name>
<evidence type="ECO:0000313" key="4">
    <source>
        <dbReference type="Proteomes" id="UP000004947"/>
    </source>
</evidence>
<dbReference type="RefSeq" id="WP_007281023.1">
    <property type="nucleotide sequence ID" value="NZ_ABCK01000035.1"/>
</dbReference>
<keyword evidence="1" id="KW-0732">Signal</keyword>
<dbReference type="STRING" id="313628.LNTAR_24516"/>
<protein>
    <recommendedName>
        <fullName evidence="2">Sulfatase-modifying factor enzyme-like domain-containing protein</fullName>
    </recommendedName>
</protein>
<dbReference type="InterPro" id="IPR042095">
    <property type="entry name" value="SUMF_sf"/>
</dbReference>